<name>A0ABX8S449_9ACTN</name>
<keyword evidence="2" id="KW-1185">Reference proteome</keyword>
<sequence length="153" mass="16199">MRRGKNGTEVGVAAAAAFELVVPVTATSTLIDSVHDVAQRPGTAAAGRWRFDNVIGIDTPRVVDCPIDERHRHVSPSHRPIAAVSVVAQESVTVDVVFDIGRELATAVFLSARTTTGEPDERSTALALHLASETRAALVAVGLTARLRPLDNC</sequence>
<dbReference type="EMBL" id="CP079105">
    <property type="protein sequence ID" value="QXQ12508.1"/>
    <property type="molecule type" value="Genomic_DNA"/>
</dbReference>
<dbReference type="RefSeq" id="WP_157079927.1">
    <property type="nucleotide sequence ID" value="NZ_CBCRUZ010000023.1"/>
</dbReference>
<dbReference type="Proteomes" id="UP000887023">
    <property type="component" value="Chromosome"/>
</dbReference>
<reference evidence="1" key="1">
    <citation type="submission" date="2021-07" db="EMBL/GenBank/DDBJ databases">
        <title>Candidatus Kaistella beijingensis sp. nov. isolated from a municipal wastewater treatment plant is involved in sludge foaming.</title>
        <authorList>
            <person name="Song Y."/>
            <person name="Liu S.-J."/>
        </authorList>
    </citation>
    <scope>NUCLEOTIDE SEQUENCE</scope>
    <source>
        <strain evidence="1">DSM 43998</strain>
    </source>
</reference>
<accession>A0ABX8S449</accession>
<protein>
    <submittedName>
        <fullName evidence="1">Uncharacterized protein</fullName>
    </submittedName>
</protein>
<gene>
    <name evidence="1" type="ORF">KV203_10995</name>
</gene>
<evidence type="ECO:0000313" key="1">
    <source>
        <dbReference type="EMBL" id="QXQ12508.1"/>
    </source>
</evidence>
<evidence type="ECO:0000313" key="2">
    <source>
        <dbReference type="Proteomes" id="UP000887023"/>
    </source>
</evidence>
<proteinExistence type="predicted"/>
<organism evidence="1 2">
    <name type="scientific">Skermania pinensis</name>
    <dbReference type="NCBI Taxonomy" id="39122"/>
    <lineage>
        <taxon>Bacteria</taxon>
        <taxon>Bacillati</taxon>
        <taxon>Actinomycetota</taxon>
        <taxon>Actinomycetes</taxon>
        <taxon>Mycobacteriales</taxon>
        <taxon>Gordoniaceae</taxon>
        <taxon>Skermania</taxon>
    </lineage>
</organism>